<dbReference type="InterPro" id="IPR024704">
    <property type="entry name" value="SMC"/>
</dbReference>
<sequence>MSGMFLKRLELSGFKSFAKAVSVEFENGVTAVVGPNGSGKSNISDSVRWVLGEQSARNLRGAKMEDIIFSGSEGRAAQNMAEVTLVLNNEKKQLSVEYTEVAVTRRVLRSGESEYLINGQPCRLKDIVELFMDSGIGRESFSIIGQGRVEEILSSKSEDRRAIFEEAAGVRKYKQRKQQAAKKLHDTEDNLSRVRDILFEIESRLEPLKEQAAVADEFLGLKEDLRQVETGVLVEEIKERHHKWSEAGQKLEELEVQHNRADSALKGQLKEKERRRKLLEDAENKLDEVQNELLHVSEETEKQEGLRELWNERKKHYSENRSQYRKELEQLQLERGNLETELSRAKEALKDASKKADEADEELQRLLTRLSAATGDKEMLLEDWKSEYFELLNQKTSAANDLKYLEDQLERGEKRTESKTESSEARKAELDKLIAALREAEQEWKQQELKKNELQHTWRETNRRYEELRSTYEKKENFYYEALHRLHQLEARLDSIKTMQQEYSGFFHGVKELLKEKEQRFPGIAGAVAELIHVPAAYTTALETALGAAQQHIVTEDESAAQEAIRYLRSHKLGRATFLPLSTIKPRSVGAADRSKLNQIEGYLGTAAEAVRAEEGRERVVEHLLGNVILAETLDHAKQAAAAVQYRYRVVTLEGDIVNAGGSMTGGSRNVKQASLLGRKQEIDKLERQKAKLQQQTNKAEKQLVDAKNEGNTLSDKLASLRQQAEAVTNSEAAARNKVDELAIKKEHEKERTEQISFELEEIKREFNSLTEIKLKKQAVLSEAERKLEKADKHISELTEAREEDRTREEELRERISELKATKAAGQEQVRSARENTSRIQTAVQKLTREIIEKDEANSLLEAELSESALDSTSIEEKLQESRKQRKHLQKELTSLKETRKQLADEVTQLDEACSRARNQLTYCSEQKHSVELEKGRLDVELDTRLEKLQQDYELTYEAAETEFPLQEPIEEAVRKVKLLKMSMEELGPVNIGAIDEYAEVKERYDFLSGQQLDLEQAKASLESIIEEMDTEMTTRFMDAFTEIQSHFKEVFRSLFGGGSASLKLTDEEDLLQTGVDITAQPPGKKLQHLALLSGGERALTAIALLFAILRARPVPFCVLDEVEAALDEANVHRFASYLKEFSRDTQFIVVTHRKGTMEEADALYGITMQESGVSDIVSVRLEESRELVEAGALKEENK</sequence>
<dbReference type="Pfam" id="PF06470">
    <property type="entry name" value="SMC_hinge"/>
    <property type="match status" value="1"/>
</dbReference>
<accession>A0A969TVI1</accession>
<keyword evidence="5 7" id="KW-0175">Coiled coil</keyword>
<dbReference type="GO" id="GO:0016887">
    <property type="term" value="F:ATP hydrolysis activity"/>
    <property type="evidence" value="ECO:0007669"/>
    <property type="project" value="InterPro"/>
</dbReference>
<feature type="binding site" evidence="7">
    <location>
        <begin position="35"/>
        <end position="42"/>
    </location>
    <ligand>
        <name>ATP</name>
        <dbReference type="ChEBI" id="CHEBI:30616"/>
    </ligand>
</feature>
<comment type="subcellular location">
    <subcellularLocation>
        <location evidence="1 7">Cytoplasm</location>
    </subcellularLocation>
</comment>
<dbReference type="Pfam" id="PF02463">
    <property type="entry name" value="SMC_N"/>
    <property type="match status" value="1"/>
</dbReference>
<dbReference type="HAMAP" id="MF_01894">
    <property type="entry name" value="Smc_prok"/>
    <property type="match status" value="1"/>
</dbReference>
<organism evidence="9 10">
    <name type="scientific">Alkalicoccus luteus</name>
    <dbReference type="NCBI Taxonomy" id="1237094"/>
    <lineage>
        <taxon>Bacteria</taxon>
        <taxon>Bacillati</taxon>
        <taxon>Bacillota</taxon>
        <taxon>Bacilli</taxon>
        <taxon>Bacillales</taxon>
        <taxon>Bacillaceae</taxon>
        <taxon>Alkalicoccus</taxon>
    </lineage>
</organism>
<evidence type="ECO:0000256" key="4">
    <source>
        <dbReference type="ARBA" id="ARBA00022840"/>
    </source>
</evidence>
<comment type="similarity">
    <text evidence="7">Belongs to the SMC family.</text>
</comment>
<dbReference type="GO" id="GO:0005737">
    <property type="term" value="C:cytoplasm"/>
    <property type="evidence" value="ECO:0007669"/>
    <property type="project" value="UniProtKB-SubCell"/>
</dbReference>
<proteinExistence type="inferred from homology"/>
<dbReference type="FunFam" id="3.40.50.300:FF:000901">
    <property type="entry name" value="Chromosome partition protein Smc"/>
    <property type="match status" value="1"/>
</dbReference>
<dbReference type="NCBIfam" id="TIGR02168">
    <property type="entry name" value="SMC_prok_B"/>
    <property type="match status" value="1"/>
</dbReference>
<dbReference type="InterPro" id="IPR011890">
    <property type="entry name" value="SMC_prok"/>
</dbReference>
<dbReference type="AlphaFoldDB" id="A0A969TVI1"/>
<keyword evidence="2 7" id="KW-0963">Cytoplasm</keyword>
<keyword evidence="3 7" id="KW-0547">Nucleotide-binding</keyword>
<dbReference type="GO" id="GO:0006260">
    <property type="term" value="P:DNA replication"/>
    <property type="evidence" value="ECO:0007669"/>
    <property type="project" value="UniProtKB-UniRule"/>
</dbReference>
<dbReference type="InterPro" id="IPR010935">
    <property type="entry name" value="SMC_hinge"/>
</dbReference>
<dbReference type="GO" id="GO:0007059">
    <property type="term" value="P:chromosome segregation"/>
    <property type="evidence" value="ECO:0007669"/>
    <property type="project" value="UniProtKB-UniRule"/>
</dbReference>
<dbReference type="EMBL" id="JAATHJ010000002">
    <property type="protein sequence ID" value="NJP36384.1"/>
    <property type="molecule type" value="Genomic_DNA"/>
</dbReference>
<dbReference type="InterPro" id="IPR003395">
    <property type="entry name" value="RecF/RecN/SMC_N"/>
</dbReference>
<dbReference type="PANTHER" id="PTHR43977">
    <property type="entry name" value="STRUCTURAL MAINTENANCE OF CHROMOSOMES PROTEIN 3"/>
    <property type="match status" value="1"/>
</dbReference>
<dbReference type="GO" id="GO:0005694">
    <property type="term" value="C:chromosome"/>
    <property type="evidence" value="ECO:0007669"/>
    <property type="project" value="InterPro"/>
</dbReference>
<keyword evidence="6 7" id="KW-0238">DNA-binding</keyword>
<evidence type="ECO:0000256" key="1">
    <source>
        <dbReference type="ARBA" id="ARBA00004496"/>
    </source>
</evidence>
<comment type="function">
    <text evidence="7">Required for chromosome condensation and partitioning.</text>
</comment>
<dbReference type="GO" id="GO:0007062">
    <property type="term" value="P:sister chromatid cohesion"/>
    <property type="evidence" value="ECO:0007669"/>
    <property type="project" value="InterPro"/>
</dbReference>
<dbReference type="SMART" id="SM00968">
    <property type="entry name" value="SMC_hinge"/>
    <property type="match status" value="1"/>
</dbReference>
<dbReference type="PIRSF" id="PIRSF005719">
    <property type="entry name" value="SMC"/>
    <property type="match status" value="1"/>
</dbReference>
<dbReference type="SUPFAM" id="SSF75553">
    <property type="entry name" value="Smc hinge domain"/>
    <property type="match status" value="1"/>
</dbReference>
<evidence type="ECO:0000313" key="10">
    <source>
        <dbReference type="Proteomes" id="UP000752012"/>
    </source>
</evidence>
<gene>
    <name evidence="7 9" type="primary">smc</name>
    <name evidence="9" type="ORF">HCN83_02140</name>
</gene>
<evidence type="ECO:0000256" key="2">
    <source>
        <dbReference type="ARBA" id="ARBA00022490"/>
    </source>
</evidence>
<feature type="coiled-coil region" evidence="7">
    <location>
        <begin position="251"/>
        <end position="457"/>
    </location>
</feature>
<name>A0A969TVI1_9BACI</name>
<dbReference type="CDD" id="cd03278">
    <property type="entry name" value="ABC_SMC_barmotin"/>
    <property type="match status" value="1"/>
</dbReference>
<keyword evidence="10" id="KW-1185">Reference proteome</keyword>
<evidence type="ECO:0000256" key="3">
    <source>
        <dbReference type="ARBA" id="ARBA00022741"/>
    </source>
</evidence>
<comment type="caution">
    <text evidence="9">The sequence shown here is derived from an EMBL/GenBank/DDBJ whole genome shotgun (WGS) entry which is preliminary data.</text>
</comment>
<dbReference type="GO" id="GO:0005524">
    <property type="term" value="F:ATP binding"/>
    <property type="evidence" value="ECO:0007669"/>
    <property type="project" value="UniProtKB-UniRule"/>
</dbReference>
<evidence type="ECO:0000256" key="7">
    <source>
        <dbReference type="HAMAP-Rule" id="MF_01894"/>
    </source>
</evidence>
<dbReference type="Gene3D" id="3.40.50.300">
    <property type="entry name" value="P-loop containing nucleotide triphosphate hydrolases"/>
    <property type="match status" value="2"/>
</dbReference>
<dbReference type="InterPro" id="IPR027417">
    <property type="entry name" value="P-loop_NTPase"/>
</dbReference>
<dbReference type="FunFam" id="3.40.50.300:FF:000984">
    <property type="entry name" value="Chromosome partition protein Smc"/>
    <property type="match status" value="1"/>
</dbReference>
<dbReference type="SUPFAM" id="SSF52540">
    <property type="entry name" value="P-loop containing nucleoside triphosphate hydrolases"/>
    <property type="match status" value="1"/>
</dbReference>
<dbReference type="Gene3D" id="3.30.70.1620">
    <property type="match status" value="1"/>
</dbReference>
<reference evidence="9 10" key="1">
    <citation type="submission" date="2020-03" db="EMBL/GenBank/DDBJ databases">
        <title>Assessment of the enzymatic potential of alkaline-tolerant lipase obtained from Bacillus luteus H11 (technogenic soil) for the bioremediation of saline soils contaminated with petroleum substances.</title>
        <authorList>
            <person name="Kalwasinska A."/>
        </authorList>
    </citation>
    <scope>NUCLEOTIDE SEQUENCE [LARGE SCALE GENOMIC DNA]</scope>
    <source>
        <strain evidence="9 10">H11</strain>
    </source>
</reference>
<protein>
    <recommendedName>
        <fullName evidence="7">Chromosome partition protein Smc</fullName>
    </recommendedName>
</protein>
<keyword evidence="4 7" id="KW-0067">ATP-binding</keyword>
<comment type="domain">
    <text evidence="7">Contains large globular domains required for ATP hydrolysis at each terminus and a third globular domain forming a flexible hinge near the middle of the molecule. These domains are separated by coiled-coil structures.</text>
</comment>
<feature type="coiled-coil region" evidence="7">
    <location>
        <begin position="676"/>
        <end position="920"/>
    </location>
</feature>
<evidence type="ECO:0000256" key="5">
    <source>
        <dbReference type="ARBA" id="ARBA00023054"/>
    </source>
</evidence>
<dbReference type="Proteomes" id="UP000752012">
    <property type="component" value="Unassembled WGS sequence"/>
</dbReference>
<evidence type="ECO:0000313" key="9">
    <source>
        <dbReference type="EMBL" id="NJP36384.1"/>
    </source>
</evidence>
<dbReference type="Gene3D" id="1.20.1060.20">
    <property type="match status" value="1"/>
</dbReference>
<comment type="subunit">
    <text evidence="7">Homodimer.</text>
</comment>
<evidence type="ECO:0000256" key="6">
    <source>
        <dbReference type="ARBA" id="ARBA00023125"/>
    </source>
</evidence>
<evidence type="ECO:0000259" key="8">
    <source>
        <dbReference type="SMART" id="SM00968"/>
    </source>
</evidence>
<dbReference type="GO" id="GO:0003677">
    <property type="term" value="F:DNA binding"/>
    <property type="evidence" value="ECO:0007669"/>
    <property type="project" value="UniProtKB-UniRule"/>
</dbReference>
<dbReference type="InterPro" id="IPR036277">
    <property type="entry name" value="SMC_hinge_sf"/>
</dbReference>
<dbReference type="GO" id="GO:0030261">
    <property type="term" value="P:chromosome condensation"/>
    <property type="evidence" value="ECO:0007669"/>
    <property type="project" value="InterPro"/>
</dbReference>
<feature type="domain" description="SMC hinge" evidence="8">
    <location>
        <begin position="522"/>
        <end position="641"/>
    </location>
</feature>